<dbReference type="OrthoDB" id="10034966at2759"/>
<dbReference type="SMART" id="SM00355">
    <property type="entry name" value="ZnF_C2H2"/>
    <property type="match status" value="2"/>
</dbReference>
<organism evidence="3 4">
    <name type="scientific">Stichopus japonicus</name>
    <name type="common">Sea cucumber</name>
    <dbReference type="NCBI Taxonomy" id="307972"/>
    <lineage>
        <taxon>Eukaryota</taxon>
        <taxon>Metazoa</taxon>
        <taxon>Echinodermata</taxon>
        <taxon>Eleutherozoa</taxon>
        <taxon>Echinozoa</taxon>
        <taxon>Holothuroidea</taxon>
        <taxon>Aspidochirotacea</taxon>
        <taxon>Aspidochirotida</taxon>
        <taxon>Stichopodidae</taxon>
        <taxon>Apostichopus</taxon>
    </lineage>
</organism>
<dbReference type="InterPro" id="IPR013087">
    <property type="entry name" value="Znf_C2H2_type"/>
</dbReference>
<evidence type="ECO:0000259" key="1">
    <source>
        <dbReference type="PROSITE" id="PS00028"/>
    </source>
</evidence>
<accession>A0A2G8JQK9</accession>
<evidence type="ECO:0000313" key="4">
    <source>
        <dbReference type="Proteomes" id="UP000230750"/>
    </source>
</evidence>
<dbReference type="EMBL" id="MRZV01001417">
    <property type="protein sequence ID" value="PIK38009.1"/>
    <property type="molecule type" value="Genomic_DNA"/>
</dbReference>
<name>A0A2G8JQK9_STIJA</name>
<dbReference type="Proteomes" id="UP000230750">
    <property type="component" value="Unassembled WGS sequence"/>
</dbReference>
<dbReference type="EMBL" id="MRZV01001464">
    <property type="protein sequence ID" value="PIK37711.1"/>
    <property type="molecule type" value="Genomic_DNA"/>
</dbReference>
<gene>
    <name evidence="3" type="ORF">BSL78_25157</name>
    <name evidence="2" type="ORF">BSL78_25460</name>
</gene>
<comment type="caution">
    <text evidence="3">The sequence shown here is derived from an EMBL/GenBank/DDBJ whole genome shotgun (WGS) entry which is preliminary data.</text>
</comment>
<proteinExistence type="predicted"/>
<reference evidence="3 4" key="1">
    <citation type="journal article" date="2017" name="PLoS Biol.">
        <title>The sea cucumber genome provides insights into morphological evolution and visceral regeneration.</title>
        <authorList>
            <person name="Zhang X."/>
            <person name="Sun L."/>
            <person name="Yuan J."/>
            <person name="Sun Y."/>
            <person name="Gao Y."/>
            <person name="Zhang L."/>
            <person name="Li S."/>
            <person name="Dai H."/>
            <person name="Hamel J.F."/>
            <person name="Liu C."/>
            <person name="Yu Y."/>
            <person name="Liu S."/>
            <person name="Lin W."/>
            <person name="Guo K."/>
            <person name="Jin S."/>
            <person name="Xu P."/>
            <person name="Storey K.B."/>
            <person name="Huan P."/>
            <person name="Zhang T."/>
            <person name="Zhou Y."/>
            <person name="Zhang J."/>
            <person name="Lin C."/>
            <person name="Li X."/>
            <person name="Xing L."/>
            <person name="Huo D."/>
            <person name="Sun M."/>
            <person name="Wang L."/>
            <person name="Mercier A."/>
            <person name="Li F."/>
            <person name="Yang H."/>
            <person name="Xiang J."/>
        </authorList>
    </citation>
    <scope>NUCLEOTIDE SEQUENCE [LARGE SCALE GENOMIC DNA]</scope>
    <source>
        <strain evidence="3">Shaxun</strain>
        <tissue evidence="3">Muscle</tissue>
    </source>
</reference>
<dbReference type="STRING" id="307972.A0A2G8JQK9"/>
<sequence>MASLQMQSCSICNTFRTITFKKLLHHIRFSHSIEPNFSIRCGIDGCERKYRVFSTFYSHLRKFHKRVFDVNIRHDSNSGGHEDTEVGTSLVTENIGLEVDDVTHNSHKNSLAESTGISAIDAAALGDGSHIREIGERSTERDFALFILGMKEKHKLPLTVTNSIILELSELIYNSSRDDSTEIKEKLSASGFTVAKNPDIFNFIDEKFEKKNNIFEKLASDYKQTAFYKEHFGLVEPVEHVLGSTCGKDDTFIYVPLLDTLKSLLSHDDILAEVLKSRSRHGDKRYEDYCDGEAFQNHPLFSLEPHALQVHFYYDDFGVVNPLRNKANSYKVAAFYFVLGNLSPKFRSKLSSIQLVCLCCTRLIKQYGFGKVLKPLLEDVKVLESKGVTITTLNQEEFTFKGCISLVSMDNLAAHQLGGFQQHFHAGRICRFCMASSNDIQDHFDSSSLIERTSVGHKHQVQLVMENQGLRHVYGVASKSVLSDLQYFDVISCLPPDPAHDLLEGLVPELMTKVFDKDFDDWVDIDGDIEEEQMEDKAVKLNVIGERDEVACLSASSFTSSSSSDDTIILAGNERDVPCTSDVSDSFHEEEKFLPWPNKFELHQDDVRRDILVELLKGGPVSNRIKSAVIQATFDKMCLFTV</sequence>
<protein>
    <recommendedName>
        <fullName evidence="1">C2H2-type domain-containing protein</fullName>
    </recommendedName>
</protein>
<evidence type="ECO:0000313" key="2">
    <source>
        <dbReference type="EMBL" id="PIK37711.1"/>
    </source>
</evidence>
<evidence type="ECO:0000313" key="3">
    <source>
        <dbReference type="EMBL" id="PIK38009.1"/>
    </source>
</evidence>
<keyword evidence="4" id="KW-1185">Reference proteome</keyword>
<feature type="domain" description="C2H2-type" evidence="1">
    <location>
        <begin position="41"/>
        <end position="64"/>
    </location>
</feature>
<dbReference type="PROSITE" id="PS00028">
    <property type="entry name" value="ZINC_FINGER_C2H2_1"/>
    <property type="match status" value="1"/>
</dbReference>
<dbReference type="AlphaFoldDB" id="A0A2G8JQK9"/>